<comment type="caution">
    <text evidence="1">The sequence shown here is derived from an EMBL/GenBank/DDBJ whole genome shotgun (WGS) entry which is preliminary data.</text>
</comment>
<keyword evidence="2" id="KW-1185">Reference proteome</keyword>
<dbReference type="Proteomes" id="UP001320831">
    <property type="component" value="Unassembled WGS sequence"/>
</dbReference>
<sequence length="100" mass="10831">MNTANLQMEGMLMAVSALCSLMREKGLAEAEEIDAALAEAETALAADRLRPDQLSPSNVEAVLFPLRFLREANRRRIPGSTAAYTEIATNVGRTRRGTPA</sequence>
<gene>
    <name evidence="1" type="ORF">N5A92_20990</name>
</gene>
<evidence type="ECO:0000313" key="1">
    <source>
        <dbReference type="EMBL" id="MCT7377498.1"/>
    </source>
</evidence>
<dbReference type="RefSeq" id="WP_260906060.1">
    <property type="nucleotide sequence ID" value="NZ_JAOCZP010000008.1"/>
</dbReference>
<proteinExistence type="predicted"/>
<evidence type="ECO:0000313" key="2">
    <source>
        <dbReference type="Proteomes" id="UP001320831"/>
    </source>
</evidence>
<dbReference type="EMBL" id="JAOCZP010000008">
    <property type="protein sequence ID" value="MCT7377498.1"/>
    <property type="molecule type" value="Genomic_DNA"/>
</dbReference>
<organism evidence="1 2">
    <name type="scientific">Chelativorans salis</name>
    <dbReference type="NCBI Taxonomy" id="2978478"/>
    <lineage>
        <taxon>Bacteria</taxon>
        <taxon>Pseudomonadati</taxon>
        <taxon>Pseudomonadota</taxon>
        <taxon>Alphaproteobacteria</taxon>
        <taxon>Hyphomicrobiales</taxon>
        <taxon>Phyllobacteriaceae</taxon>
        <taxon>Chelativorans</taxon>
    </lineage>
</organism>
<protein>
    <submittedName>
        <fullName evidence="1">Uncharacterized protein</fullName>
    </submittedName>
</protein>
<name>A0ABT2LSI6_9HYPH</name>
<accession>A0ABT2LSI6</accession>
<reference evidence="1 2" key="1">
    <citation type="submission" date="2022-09" db="EMBL/GenBank/DDBJ databases">
        <title>Chelativorans salina sp. nov., a novel slightly halophilic bacterium isolated from a saline lake sediment enrichment.</title>
        <authorList>
            <person name="Gao L."/>
            <person name="Fang B.-Z."/>
            <person name="Li W.-J."/>
        </authorList>
    </citation>
    <scope>NUCLEOTIDE SEQUENCE [LARGE SCALE GENOMIC DNA]</scope>
    <source>
        <strain evidence="1 2">EGI FJ00035</strain>
    </source>
</reference>